<reference evidence="1 4" key="2">
    <citation type="submission" date="2020-08" db="EMBL/GenBank/DDBJ databases">
        <title>Genomic Encyclopedia of Type Strains, Phase III (KMG-III): the genomes of soil and plant-associated and newly described type strains.</title>
        <authorList>
            <person name="Whitman W."/>
        </authorList>
    </citation>
    <scope>NUCLEOTIDE SEQUENCE [LARGE SCALE GENOMIC DNA]</scope>
    <source>
        <strain evidence="1 4">CECT 3146</strain>
    </source>
</reference>
<reference evidence="2 3" key="1">
    <citation type="submission" date="2017-09" db="EMBL/GenBank/DDBJ databases">
        <authorList>
            <person name="Lee N."/>
            <person name="Cho B.-K."/>
        </authorList>
    </citation>
    <scope>NUCLEOTIDE SEQUENCE [LARGE SCALE GENOMIC DNA]</scope>
    <source>
        <strain evidence="2 3">ATCC 27465</strain>
    </source>
</reference>
<dbReference type="Proteomes" id="UP000549009">
    <property type="component" value="Unassembled WGS sequence"/>
</dbReference>
<dbReference type="Proteomes" id="UP000326505">
    <property type="component" value="Chromosome"/>
</dbReference>
<evidence type="ECO:0000313" key="1">
    <source>
        <dbReference type="EMBL" id="MBB5102415.1"/>
    </source>
</evidence>
<dbReference type="AlphaFoldDB" id="A0A5P2XKI9"/>
<dbReference type="EMBL" id="JACHJD010000002">
    <property type="protein sequence ID" value="MBB5102415.1"/>
    <property type="molecule type" value="Genomic_DNA"/>
</dbReference>
<dbReference type="OrthoDB" id="101632at2"/>
<sequence>MITAFTLTGEVHDAEIAFGISAGRAAGAYGVRTDQLLLVKVRMAMITPVPPEEPHPFMDLLGSMAAEETDPSRREFLDVFPEGFGADGEVAGTWPARAGGDLADDVDGQAALDRLLDRLADTPTPAGPTPRELDLPTTARLLPIVDVRQGGAGSAPR</sequence>
<evidence type="ECO:0000313" key="4">
    <source>
        <dbReference type="Proteomes" id="UP000549009"/>
    </source>
</evidence>
<evidence type="ECO:0000313" key="2">
    <source>
        <dbReference type="EMBL" id="QEV64164.1"/>
    </source>
</evidence>
<keyword evidence="4" id="KW-1185">Reference proteome</keyword>
<organism evidence="2 3">
    <name type="scientific">Streptomyces spectabilis</name>
    <dbReference type="NCBI Taxonomy" id="68270"/>
    <lineage>
        <taxon>Bacteria</taxon>
        <taxon>Bacillati</taxon>
        <taxon>Actinomycetota</taxon>
        <taxon>Actinomycetes</taxon>
        <taxon>Kitasatosporales</taxon>
        <taxon>Streptomycetaceae</taxon>
        <taxon>Streptomyces</taxon>
    </lineage>
</organism>
<dbReference type="EMBL" id="CP023690">
    <property type="protein sequence ID" value="QEV64164.1"/>
    <property type="molecule type" value="Genomic_DNA"/>
</dbReference>
<dbReference type="RefSeq" id="WP_150515022.1">
    <property type="nucleotide sequence ID" value="NZ_BMSQ01000010.1"/>
</dbReference>
<dbReference type="KEGG" id="sspb:CP982_40290"/>
<accession>A0A5P2XKI9</accession>
<gene>
    <name evidence="2" type="ORF">CP982_40290</name>
    <name evidence="1" type="ORF">FHS40_001468</name>
</gene>
<name>A0A5P2XKI9_STRST</name>
<evidence type="ECO:0000313" key="3">
    <source>
        <dbReference type="Proteomes" id="UP000326505"/>
    </source>
</evidence>
<protein>
    <submittedName>
        <fullName evidence="2">Uncharacterized protein</fullName>
    </submittedName>
</protein>
<proteinExistence type="predicted"/>